<keyword evidence="2" id="KW-1185">Reference proteome</keyword>
<gene>
    <name evidence="1" type="ORF">EVAR_86656_1</name>
</gene>
<comment type="caution">
    <text evidence="1">The sequence shown here is derived from an EMBL/GenBank/DDBJ whole genome shotgun (WGS) entry which is preliminary data.</text>
</comment>
<dbReference type="AlphaFoldDB" id="A0A4C1Z8N2"/>
<sequence>MAPVAADAAYDSTRYPRLIFIGYIKQRDVSVNVLTRCGVVGGHREVSAGCARGRDGRRAVGSPLTYDTAVLVRANIKDINAHPTKDYPTGNDQKPPVAVDRFDRLRMGQSSFVRNERQLLV</sequence>
<accession>A0A4C1Z8N2</accession>
<proteinExistence type="predicted"/>
<reference evidence="1 2" key="1">
    <citation type="journal article" date="2019" name="Commun. Biol.">
        <title>The bagworm genome reveals a unique fibroin gene that provides high tensile strength.</title>
        <authorList>
            <person name="Kono N."/>
            <person name="Nakamura H."/>
            <person name="Ohtoshi R."/>
            <person name="Tomita M."/>
            <person name="Numata K."/>
            <person name="Arakawa K."/>
        </authorList>
    </citation>
    <scope>NUCLEOTIDE SEQUENCE [LARGE SCALE GENOMIC DNA]</scope>
</reference>
<organism evidence="1 2">
    <name type="scientific">Eumeta variegata</name>
    <name type="common">Bagworm moth</name>
    <name type="synonym">Eumeta japonica</name>
    <dbReference type="NCBI Taxonomy" id="151549"/>
    <lineage>
        <taxon>Eukaryota</taxon>
        <taxon>Metazoa</taxon>
        <taxon>Ecdysozoa</taxon>
        <taxon>Arthropoda</taxon>
        <taxon>Hexapoda</taxon>
        <taxon>Insecta</taxon>
        <taxon>Pterygota</taxon>
        <taxon>Neoptera</taxon>
        <taxon>Endopterygota</taxon>
        <taxon>Lepidoptera</taxon>
        <taxon>Glossata</taxon>
        <taxon>Ditrysia</taxon>
        <taxon>Tineoidea</taxon>
        <taxon>Psychidae</taxon>
        <taxon>Oiketicinae</taxon>
        <taxon>Eumeta</taxon>
    </lineage>
</organism>
<dbReference type="Proteomes" id="UP000299102">
    <property type="component" value="Unassembled WGS sequence"/>
</dbReference>
<protein>
    <submittedName>
        <fullName evidence="1">Uncharacterized protein</fullName>
    </submittedName>
</protein>
<dbReference type="EMBL" id="BGZK01001624">
    <property type="protein sequence ID" value="GBP83493.1"/>
    <property type="molecule type" value="Genomic_DNA"/>
</dbReference>
<evidence type="ECO:0000313" key="2">
    <source>
        <dbReference type="Proteomes" id="UP000299102"/>
    </source>
</evidence>
<name>A0A4C1Z8N2_EUMVA</name>
<evidence type="ECO:0000313" key="1">
    <source>
        <dbReference type="EMBL" id="GBP83493.1"/>
    </source>
</evidence>